<dbReference type="EMBL" id="GGFK01015397">
    <property type="protein sequence ID" value="MBW48718.1"/>
    <property type="molecule type" value="Transcribed_RNA"/>
</dbReference>
<accession>A0A2M4B7C3</accession>
<evidence type="ECO:0000256" key="1">
    <source>
        <dbReference type="SAM" id="SignalP"/>
    </source>
</evidence>
<proteinExistence type="predicted"/>
<organism evidence="2">
    <name type="scientific">Anopheles triannulatus</name>
    <dbReference type="NCBI Taxonomy" id="58253"/>
    <lineage>
        <taxon>Eukaryota</taxon>
        <taxon>Metazoa</taxon>
        <taxon>Ecdysozoa</taxon>
        <taxon>Arthropoda</taxon>
        <taxon>Hexapoda</taxon>
        <taxon>Insecta</taxon>
        <taxon>Pterygota</taxon>
        <taxon>Neoptera</taxon>
        <taxon>Endopterygota</taxon>
        <taxon>Diptera</taxon>
        <taxon>Nematocera</taxon>
        <taxon>Culicoidea</taxon>
        <taxon>Culicidae</taxon>
        <taxon>Anophelinae</taxon>
        <taxon>Anopheles</taxon>
    </lineage>
</organism>
<name>A0A2M4B7C3_9DIPT</name>
<sequence length="119" mass="13584">MLLLLLLLLLLLNGTRFGASVKPWRTPQIDIFLGGGCCVDFRSARWFDRRRQYGTGSDPELTCMHFKYFFFNSLFPHLTPGMEMHPPALPTLSPLLSLEHTLAFTHTDPLDSPLFYLAL</sequence>
<keyword evidence="1" id="KW-0732">Signal</keyword>
<evidence type="ECO:0000313" key="2">
    <source>
        <dbReference type="EMBL" id="MBW48718.1"/>
    </source>
</evidence>
<feature type="signal peptide" evidence="1">
    <location>
        <begin position="1"/>
        <end position="18"/>
    </location>
</feature>
<feature type="chain" id="PRO_5014727478" evidence="1">
    <location>
        <begin position="19"/>
        <end position="119"/>
    </location>
</feature>
<dbReference type="AlphaFoldDB" id="A0A2M4B7C3"/>
<protein>
    <submittedName>
        <fullName evidence="2">Putative secreted protein</fullName>
    </submittedName>
</protein>
<reference evidence="2" key="1">
    <citation type="submission" date="2018-01" db="EMBL/GenBank/DDBJ databases">
        <title>An insight into the sialome of Amazonian anophelines.</title>
        <authorList>
            <person name="Ribeiro J.M."/>
            <person name="Scarpassa V."/>
            <person name="Calvo E."/>
        </authorList>
    </citation>
    <scope>NUCLEOTIDE SEQUENCE</scope>
    <source>
        <tissue evidence="2">Salivary glands</tissue>
    </source>
</reference>